<dbReference type="Proteomes" id="UP000539146">
    <property type="component" value="Unassembled WGS sequence"/>
</dbReference>
<evidence type="ECO:0000313" key="2">
    <source>
        <dbReference type="Proteomes" id="UP000539146"/>
    </source>
</evidence>
<organism evidence="1 2">
    <name type="scientific">Curtobacterium citreum</name>
    <dbReference type="NCBI Taxonomy" id="2036"/>
    <lineage>
        <taxon>Bacteria</taxon>
        <taxon>Bacillati</taxon>
        <taxon>Actinomycetota</taxon>
        <taxon>Actinomycetes</taxon>
        <taxon>Micrococcales</taxon>
        <taxon>Microbacteriaceae</taxon>
        <taxon>Curtobacterium</taxon>
    </lineage>
</organism>
<sequence length="53" mass="6177">MTEHEHPVDPRSQAVEWHRRGMSHPDEIAAMVLRRLHEDVPVEPTYGDFFVAP</sequence>
<accession>A0A850DZI7</accession>
<reference evidence="1 2" key="1">
    <citation type="submission" date="2020-05" db="EMBL/GenBank/DDBJ databases">
        <title>Genome Sequencing of Type Strains.</title>
        <authorList>
            <person name="Lemaire J.F."/>
            <person name="Inderbitzin P."/>
            <person name="Gregorio O.A."/>
            <person name="Collins S.B."/>
            <person name="Wespe N."/>
            <person name="Knight-Connoni V."/>
        </authorList>
    </citation>
    <scope>NUCLEOTIDE SEQUENCE [LARGE SCALE GENOMIC DNA]</scope>
    <source>
        <strain evidence="1 2">DSM 20512</strain>
    </source>
</reference>
<gene>
    <name evidence="1" type="ORF">HP467_11915</name>
</gene>
<proteinExistence type="predicted"/>
<comment type="caution">
    <text evidence="1">The sequence shown here is derived from an EMBL/GenBank/DDBJ whole genome shotgun (WGS) entry which is preliminary data.</text>
</comment>
<name>A0A850DZI7_9MICO</name>
<dbReference type="EMBL" id="JABMCG010000112">
    <property type="protein sequence ID" value="NUU28813.1"/>
    <property type="molecule type" value="Genomic_DNA"/>
</dbReference>
<dbReference type="RefSeq" id="WP_175326305.1">
    <property type="nucleotide sequence ID" value="NZ_BAAAWP010000001.1"/>
</dbReference>
<evidence type="ECO:0000313" key="1">
    <source>
        <dbReference type="EMBL" id="NUU28813.1"/>
    </source>
</evidence>
<dbReference type="AlphaFoldDB" id="A0A850DZI7"/>
<protein>
    <submittedName>
        <fullName evidence="1">Uncharacterized protein</fullName>
    </submittedName>
</protein>